<dbReference type="AlphaFoldDB" id="A0A7X9WS22"/>
<keyword evidence="2" id="KW-1185">Reference proteome</keyword>
<proteinExistence type="predicted"/>
<name>A0A7X9WS22_9SPHN</name>
<dbReference type="RefSeq" id="WP_169570743.1">
    <property type="nucleotide sequence ID" value="NZ_JABBFV010000001.1"/>
</dbReference>
<comment type="caution">
    <text evidence="1">The sequence shown here is derived from an EMBL/GenBank/DDBJ whole genome shotgun (WGS) entry which is preliminary data.</text>
</comment>
<reference evidence="1 2" key="1">
    <citation type="submission" date="2020-04" db="EMBL/GenBank/DDBJ databases">
        <title>Sphingobium sp. AR-3-1 isolated from Arctic soil.</title>
        <authorList>
            <person name="Dahal R.H."/>
            <person name="Chaudhary D.K."/>
        </authorList>
    </citation>
    <scope>NUCLEOTIDE SEQUENCE [LARGE SCALE GENOMIC DNA]</scope>
    <source>
        <strain evidence="1 2">AR-3-1</strain>
    </source>
</reference>
<organism evidence="1 2">
    <name type="scientific">Sphingobium psychrophilum</name>
    <dbReference type="NCBI Taxonomy" id="2728834"/>
    <lineage>
        <taxon>Bacteria</taxon>
        <taxon>Pseudomonadati</taxon>
        <taxon>Pseudomonadota</taxon>
        <taxon>Alphaproteobacteria</taxon>
        <taxon>Sphingomonadales</taxon>
        <taxon>Sphingomonadaceae</taxon>
        <taxon>Sphingobium</taxon>
    </lineage>
</organism>
<dbReference type="InterPro" id="IPR031796">
    <property type="entry name" value="DUF5076"/>
</dbReference>
<gene>
    <name evidence="1" type="ORF">HHL08_01670</name>
</gene>
<dbReference type="Gene3D" id="3.30.2370.10">
    <property type="entry name" value="putative pyruvate dehydrogenase"/>
    <property type="match status" value="1"/>
</dbReference>
<protein>
    <submittedName>
        <fullName evidence="1">DUF5076 domain-containing protein</fullName>
    </submittedName>
</protein>
<accession>A0A7X9WS22</accession>
<sequence length="105" mass="11461">MTQTNHVNAISLDHGDVLTDQSHEIVRVWVTNGAGSHVWISARMLEDPTIFGYLMSDTIRHAARAYATTWGVDEAQALQSIVAGLSAELRNQVGEITTIQEGSLN</sequence>
<evidence type="ECO:0000313" key="1">
    <source>
        <dbReference type="EMBL" id="NML08865.1"/>
    </source>
</evidence>
<dbReference type="Proteomes" id="UP000519023">
    <property type="component" value="Unassembled WGS sequence"/>
</dbReference>
<dbReference type="Pfam" id="PF16826">
    <property type="entry name" value="DUF5076"/>
    <property type="match status" value="1"/>
</dbReference>
<evidence type="ECO:0000313" key="2">
    <source>
        <dbReference type="Proteomes" id="UP000519023"/>
    </source>
</evidence>
<dbReference type="EMBL" id="JABBFV010000001">
    <property type="protein sequence ID" value="NML08865.1"/>
    <property type="molecule type" value="Genomic_DNA"/>
</dbReference>